<accession>A0A7Z7FTS8</accession>
<dbReference type="AlphaFoldDB" id="A0A7Z7FTS8"/>
<evidence type="ECO:0000313" key="2">
    <source>
        <dbReference type="Proteomes" id="UP000198917"/>
    </source>
</evidence>
<sequence length="98" mass="11702">MALELFDRPLYALRKYFVQEITGLDDVFDFLDEWPEEKRDLAYDVMMKACRMAANRELPVSVIAENFQRFLKRYGKLADVEHLPVHVRHEKDRNISNN</sequence>
<dbReference type="RefSeq" id="WP_092734805.1">
    <property type="nucleotide sequence ID" value="NZ_FNEW01000007.1"/>
</dbReference>
<proteinExistence type="predicted"/>
<reference evidence="1 2" key="1">
    <citation type="submission" date="2016-10" db="EMBL/GenBank/DDBJ databases">
        <authorList>
            <person name="Varghese N."/>
            <person name="Submissions S."/>
        </authorList>
    </citation>
    <scope>NUCLEOTIDE SEQUENCE [LARGE SCALE GENOMIC DNA]</scope>
    <source>
        <strain evidence="1 2">PDC82</strain>
    </source>
</reference>
<organism evidence="1 2">
    <name type="scientific">Agrobacterium fabrum</name>
    <dbReference type="NCBI Taxonomy" id="1176649"/>
    <lineage>
        <taxon>Bacteria</taxon>
        <taxon>Pseudomonadati</taxon>
        <taxon>Pseudomonadota</taxon>
        <taxon>Alphaproteobacteria</taxon>
        <taxon>Hyphomicrobiales</taxon>
        <taxon>Rhizobiaceae</taxon>
        <taxon>Rhizobium/Agrobacterium group</taxon>
        <taxon>Agrobacterium</taxon>
        <taxon>Agrobacterium tumefaciens complex</taxon>
    </lineage>
</organism>
<dbReference type="Proteomes" id="UP000198917">
    <property type="component" value="Unassembled WGS sequence"/>
</dbReference>
<comment type="caution">
    <text evidence="1">The sequence shown here is derived from an EMBL/GenBank/DDBJ whole genome shotgun (WGS) entry which is preliminary data.</text>
</comment>
<name>A0A7Z7FTS8_9HYPH</name>
<dbReference type="InterPro" id="IPR010385">
    <property type="entry name" value="DUF982"/>
</dbReference>
<dbReference type="EMBL" id="FNEW01000007">
    <property type="protein sequence ID" value="SDK33037.1"/>
    <property type="molecule type" value="Genomic_DNA"/>
</dbReference>
<protein>
    <submittedName>
        <fullName evidence="1">Circadian clock protein KaiC</fullName>
    </submittedName>
</protein>
<gene>
    <name evidence="1" type="ORF">SAMN05428983_4603</name>
</gene>
<evidence type="ECO:0000313" key="1">
    <source>
        <dbReference type="EMBL" id="SDK33037.1"/>
    </source>
</evidence>
<dbReference type="Pfam" id="PF06169">
    <property type="entry name" value="DUF982"/>
    <property type="match status" value="1"/>
</dbReference>
<dbReference type="Gene3D" id="6.10.250.730">
    <property type="match status" value="1"/>
</dbReference>